<evidence type="ECO:0000313" key="3">
    <source>
        <dbReference type="Proteomes" id="UP000188603"/>
    </source>
</evidence>
<sequence length="327" mass="35710">MRYIMGVDGGGSKTYTVITDENGNKIGEGISGCGNYQMIGLEQALAHIKSSIDLALEGTGLTYKEIEFVQYGLAGADRKKDYSILRSGLKTLPLQNWDLLGDALVGLRLGSHDNVGVVLVCGSGTNAVGKSKDGAVVQTGGFGYLYGDAAGGNYMAVETFRLAVRSWDSREIPSILTKKVPRFFGFDSMDELINHFLDRQVKNVPGELTILLHEAADEGDQLAIQLLSKVGCELGIAANSVIKRIGNFGIDTIPVVLIGSIFQRAKNSFLFEALEKTIKRKNRKIRLIIPEMEPVYGAVLLGMDRLRIKVTPDVYAKFNLYRRALVD</sequence>
<feature type="domain" description="ATPase BadF/BadG/BcrA/BcrD type" evidence="1">
    <location>
        <begin position="6"/>
        <end position="302"/>
    </location>
</feature>
<organism evidence="2 3">
    <name type="scientific">Novibacillus thermophilus</name>
    <dbReference type="NCBI Taxonomy" id="1471761"/>
    <lineage>
        <taxon>Bacteria</taxon>
        <taxon>Bacillati</taxon>
        <taxon>Bacillota</taxon>
        <taxon>Bacilli</taxon>
        <taxon>Bacillales</taxon>
        <taxon>Thermoactinomycetaceae</taxon>
        <taxon>Novibacillus</taxon>
    </lineage>
</organism>
<proteinExistence type="predicted"/>
<dbReference type="EMBL" id="CP019699">
    <property type="protein sequence ID" value="AQS55010.1"/>
    <property type="molecule type" value="Genomic_DNA"/>
</dbReference>
<dbReference type="Proteomes" id="UP000188603">
    <property type="component" value="Chromosome"/>
</dbReference>
<gene>
    <name evidence="2" type="ORF">B0W44_03725</name>
</gene>
<reference evidence="2 3" key="1">
    <citation type="journal article" date="2015" name="Int. J. Syst. Evol. Microbiol.">
        <title>Novibacillus thermophilus gen. nov., sp. nov., a Gram-staining-negative and moderately thermophilic member of the family Thermoactinomycetaceae.</title>
        <authorList>
            <person name="Yang G."/>
            <person name="Chen J."/>
            <person name="Zhou S."/>
        </authorList>
    </citation>
    <scope>NUCLEOTIDE SEQUENCE [LARGE SCALE GENOMIC DNA]</scope>
    <source>
        <strain evidence="2 3">SG-1</strain>
    </source>
</reference>
<dbReference type="RefSeq" id="WP_077718830.1">
    <property type="nucleotide sequence ID" value="NZ_CP019699.1"/>
</dbReference>
<evidence type="ECO:0000313" key="2">
    <source>
        <dbReference type="EMBL" id="AQS55010.1"/>
    </source>
</evidence>
<evidence type="ECO:0000259" key="1">
    <source>
        <dbReference type="Pfam" id="PF01869"/>
    </source>
</evidence>
<dbReference type="Gene3D" id="3.30.420.40">
    <property type="match status" value="2"/>
</dbReference>
<dbReference type="OrthoDB" id="9772633at2"/>
<keyword evidence="3" id="KW-1185">Reference proteome</keyword>
<dbReference type="InterPro" id="IPR052519">
    <property type="entry name" value="Euk-type_GlcNAc_Kinase"/>
</dbReference>
<dbReference type="KEGG" id="ntr:B0W44_03725"/>
<dbReference type="PANTHER" id="PTHR43190:SF3">
    <property type="entry name" value="N-ACETYL-D-GLUCOSAMINE KINASE"/>
    <property type="match status" value="1"/>
</dbReference>
<dbReference type="SUPFAM" id="SSF53067">
    <property type="entry name" value="Actin-like ATPase domain"/>
    <property type="match status" value="2"/>
</dbReference>
<dbReference type="InterPro" id="IPR043129">
    <property type="entry name" value="ATPase_NBD"/>
</dbReference>
<dbReference type="AlphaFoldDB" id="A0A1U9K4R9"/>
<dbReference type="PANTHER" id="PTHR43190">
    <property type="entry name" value="N-ACETYL-D-GLUCOSAMINE KINASE"/>
    <property type="match status" value="1"/>
</dbReference>
<protein>
    <submittedName>
        <fullName evidence="2">ATPase</fullName>
    </submittedName>
</protein>
<accession>A0A1U9K4R9</accession>
<dbReference type="InterPro" id="IPR002731">
    <property type="entry name" value="ATPase_BadF"/>
</dbReference>
<name>A0A1U9K4R9_9BACL</name>
<dbReference type="Pfam" id="PF01869">
    <property type="entry name" value="BcrAD_BadFG"/>
    <property type="match status" value="1"/>
</dbReference>
<dbReference type="STRING" id="1471761.B0W44_03725"/>
<dbReference type="CDD" id="cd24007">
    <property type="entry name" value="ASKHA_NBD_eukNAGK-like"/>
    <property type="match status" value="1"/>
</dbReference>